<name>A0A182UM35_ANOME</name>
<protein>
    <submittedName>
        <fullName evidence="2">Uncharacterized protein</fullName>
    </submittedName>
</protein>
<accession>A0A182UM35</accession>
<feature type="compositionally biased region" description="Low complexity" evidence="1">
    <location>
        <begin position="140"/>
        <end position="163"/>
    </location>
</feature>
<evidence type="ECO:0000313" key="3">
    <source>
        <dbReference type="Proteomes" id="UP000075903"/>
    </source>
</evidence>
<feature type="compositionally biased region" description="Polar residues" evidence="1">
    <location>
        <begin position="196"/>
        <end position="221"/>
    </location>
</feature>
<dbReference type="VEuPathDB" id="VectorBase:AMEM000215"/>
<proteinExistence type="predicted"/>
<reference evidence="2" key="1">
    <citation type="submission" date="2020-05" db="UniProtKB">
        <authorList>
            <consortium name="EnsemblMetazoa"/>
        </authorList>
    </citation>
    <scope>IDENTIFICATION</scope>
    <source>
        <strain evidence="2">MAF</strain>
    </source>
</reference>
<keyword evidence="3" id="KW-1185">Reference proteome</keyword>
<feature type="region of interest" description="Disordered" evidence="1">
    <location>
        <begin position="196"/>
        <end position="222"/>
    </location>
</feature>
<dbReference type="EnsemblMetazoa" id="AMEM000215-RA">
    <property type="protein sequence ID" value="AMEM000215-PA"/>
    <property type="gene ID" value="AMEM000215"/>
</dbReference>
<organism evidence="2 3">
    <name type="scientific">Anopheles merus</name>
    <name type="common">Mosquito</name>
    <dbReference type="NCBI Taxonomy" id="30066"/>
    <lineage>
        <taxon>Eukaryota</taxon>
        <taxon>Metazoa</taxon>
        <taxon>Ecdysozoa</taxon>
        <taxon>Arthropoda</taxon>
        <taxon>Hexapoda</taxon>
        <taxon>Insecta</taxon>
        <taxon>Pterygota</taxon>
        <taxon>Neoptera</taxon>
        <taxon>Endopterygota</taxon>
        <taxon>Diptera</taxon>
        <taxon>Nematocera</taxon>
        <taxon>Culicoidea</taxon>
        <taxon>Culicidae</taxon>
        <taxon>Anophelinae</taxon>
        <taxon>Anopheles</taxon>
    </lineage>
</organism>
<feature type="region of interest" description="Disordered" evidence="1">
    <location>
        <begin position="133"/>
        <end position="179"/>
    </location>
</feature>
<evidence type="ECO:0000256" key="1">
    <source>
        <dbReference type="SAM" id="MobiDB-lite"/>
    </source>
</evidence>
<evidence type="ECO:0000313" key="2">
    <source>
        <dbReference type="EnsemblMetazoa" id="AMEM000215-PA"/>
    </source>
</evidence>
<dbReference type="Proteomes" id="UP000075903">
    <property type="component" value="Unassembled WGS sequence"/>
</dbReference>
<sequence>MYDVRAAESLKRPADKCYPDALGPFQSATIKSAPSHNWPVSIERPIQRTCSNVVPSPLAGSPAAIRSAHSSISCTVAVAPGATNTYRARPGSESRNQRPPYCTKRSMSRWARNSATCPSHACAARYSRPVRPRNRRMRVACRTPSSIRSPRTTSRSVRRPGSTASPPMRRSRAPNEVGVVGRVRMRVGSVALSISSGRNASSLPSVPARSNHSSRTTSQRPVSMYLRTLKVTRPATMAYVAGVGLATARPPCRRTSRSSASMVAAPG</sequence>
<dbReference type="AlphaFoldDB" id="A0A182UM35"/>